<dbReference type="InterPro" id="IPR011006">
    <property type="entry name" value="CheY-like_superfamily"/>
</dbReference>
<dbReference type="PROSITE" id="PS50110">
    <property type="entry name" value="RESPONSE_REGULATORY"/>
    <property type="match status" value="1"/>
</dbReference>
<evidence type="ECO:0000313" key="5">
    <source>
        <dbReference type="Proteomes" id="UP000218267"/>
    </source>
</evidence>
<dbReference type="GO" id="GO:0000155">
    <property type="term" value="F:phosphorelay sensor kinase activity"/>
    <property type="evidence" value="ECO:0007669"/>
    <property type="project" value="TreeGrafter"/>
</dbReference>
<protein>
    <recommendedName>
        <fullName evidence="3">Response regulatory domain-containing protein</fullName>
    </recommendedName>
</protein>
<dbReference type="SUPFAM" id="SSF52172">
    <property type="entry name" value="CheY-like"/>
    <property type="match status" value="1"/>
</dbReference>
<keyword evidence="5" id="KW-1185">Reference proteome</keyword>
<name>A0A1Y1CDM0_9BACT</name>
<gene>
    <name evidence="4" type="ORF">ALGA_0053</name>
</gene>
<dbReference type="KEGG" id="mbas:ALGA_0053"/>
<proteinExistence type="predicted"/>
<evidence type="ECO:0000259" key="3">
    <source>
        <dbReference type="PROSITE" id="PS50110"/>
    </source>
</evidence>
<organism evidence="4 5">
    <name type="scientific">Labilibaculum antarcticum</name>
    <dbReference type="NCBI Taxonomy" id="1717717"/>
    <lineage>
        <taxon>Bacteria</taxon>
        <taxon>Pseudomonadati</taxon>
        <taxon>Bacteroidota</taxon>
        <taxon>Bacteroidia</taxon>
        <taxon>Marinilabiliales</taxon>
        <taxon>Marinifilaceae</taxon>
        <taxon>Labilibaculum</taxon>
    </lineage>
</organism>
<dbReference type="Gene3D" id="3.40.50.2300">
    <property type="match status" value="1"/>
</dbReference>
<dbReference type="EMBL" id="AP018042">
    <property type="protein sequence ID" value="BAX78448.1"/>
    <property type="molecule type" value="Genomic_DNA"/>
</dbReference>
<dbReference type="PANTHER" id="PTHR43547">
    <property type="entry name" value="TWO-COMPONENT HISTIDINE KINASE"/>
    <property type="match status" value="1"/>
</dbReference>
<reference evidence="5" key="2">
    <citation type="journal article" date="2020" name="Antonie Van Leeuwenhoek">
        <title>Labilibaculum antarcticum sp. nov., a novel facultative anaerobic, psychrotorelant bacterium isolated from marine sediment of Antarctica.</title>
        <authorList>
            <person name="Watanabe M."/>
            <person name="Kojima H."/>
            <person name="Fukui M."/>
        </authorList>
    </citation>
    <scope>NUCLEOTIDE SEQUENCE [LARGE SCALE GENOMIC DNA]</scope>
    <source>
        <strain evidence="5">SPP2</strain>
    </source>
</reference>
<dbReference type="InterPro" id="IPR001789">
    <property type="entry name" value="Sig_transdc_resp-reg_receiver"/>
</dbReference>
<dbReference type="PANTHER" id="PTHR43547:SF2">
    <property type="entry name" value="HYBRID SIGNAL TRANSDUCTION HISTIDINE KINASE C"/>
    <property type="match status" value="1"/>
</dbReference>
<dbReference type="Pfam" id="PF00072">
    <property type="entry name" value="Response_reg"/>
    <property type="match status" value="1"/>
</dbReference>
<accession>A0A1Y1CDM0</accession>
<evidence type="ECO:0000256" key="1">
    <source>
        <dbReference type="ARBA" id="ARBA00022553"/>
    </source>
</evidence>
<dbReference type="Proteomes" id="UP000218267">
    <property type="component" value="Chromosome"/>
</dbReference>
<dbReference type="AlphaFoldDB" id="A0A1Y1CDM0"/>
<dbReference type="OrthoDB" id="9789181at2"/>
<sequence>MPQMDGITFCRKVKENTVTAKIPFILLTAKTDSLTRIKGFNLGIDDYMEKPFDKQLLIARIEALLGNREKLQLAPI</sequence>
<evidence type="ECO:0000256" key="2">
    <source>
        <dbReference type="PROSITE-ProRule" id="PRU00169"/>
    </source>
</evidence>
<reference evidence="4 5" key="1">
    <citation type="journal article" date="2018" name="Mar. Genomics">
        <title>Complete genome sequence of Marinifilaceae bacterium strain SPP2, isolated from the Antarctic marine sediment.</title>
        <authorList>
            <person name="Watanabe M."/>
            <person name="Kojima H."/>
            <person name="Fukui M."/>
        </authorList>
    </citation>
    <scope>NUCLEOTIDE SEQUENCE [LARGE SCALE GENOMIC DNA]</scope>
    <source>
        <strain evidence="4 5">SPP2</strain>
    </source>
</reference>
<feature type="domain" description="Response regulatory" evidence="3">
    <location>
        <begin position="1"/>
        <end position="65"/>
    </location>
</feature>
<keyword evidence="1" id="KW-0597">Phosphoprotein</keyword>
<evidence type="ECO:0000313" key="4">
    <source>
        <dbReference type="EMBL" id="BAX78448.1"/>
    </source>
</evidence>
<comment type="caution">
    <text evidence="2">Lacks conserved residue(s) required for the propagation of feature annotation.</text>
</comment>